<keyword evidence="1" id="KW-0732">Signal</keyword>
<accession>A0A261G9N5</accession>
<evidence type="ECO:0000313" key="2">
    <source>
        <dbReference type="EMBL" id="OZG67905.1"/>
    </source>
</evidence>
<proteinExistence type="predicted"/>
<dbReference type="SUPFAM" id="SSF53850">
    <property type="entry name" value="Periplasmic binding protein-like II"/>
    <property type="match status" value="1"/>
</dbReference>
<reference evidence="2 3" key="1">
    <citation type="journal article" date="2017" name="BMC Genomics">
        <title>Comparative genomic and phylogenomic analyses of the Bifidobacteriaceae family.</title>
        <authorList>
            <person name="Lugli G.A."/>
            <person name="Milani C."/>
            <person name="Turroni F."/>
            <person name="Duranti S."/>
            <person name="Mancabelli L."/>
            <person name="Mangifesta M."/>
            <person name="Ferrario C."/>
            <person name="Modesto M."/>
            <person name="Mattarelli P."/>
            <person name="Jiri K."/>
            <person name="van Sinderen D."/>
            <person name="Ventura M."/>
        </authorList>
    </citation>
    <scope>NUCLEOTIDE SEQUENCE [LARGE SCALE GENOMIC DNA]</scope>
    <source>
        <strain evidence="2 3">LMG 28769</strain>
    </source>
</reference>
<dbReference type="Proteomes" id="UP000216451">
    <property type="component" value="Unassembled WGS sequence"/>
</dbReference>
<dbReference type="EMBL" id="MWXA01000003">
    <property type="protein sequence ID" value="OZG67905.1"/>
    <property type="molecule type" value="Genomic_DNA"/>
</dbReference>
<evidence type="ECO:0000256" key="1">
    <source>
        <dbReference type="SAM" id="SignalP"/>
    </source>
</evidence>
<organism evidence="2 3">
    <name type="scientific">Bifidobacterium aquikefiri</name>
    <dbReference type="NCBI Taxonomy" id="1653207"/>
    <lineage>
        <taxon>Bacteria</taxon>
        <taxon>Bacillati</taxon>
        <taxon>Actinomycetota</taxon>
        <taxon>Actinomycetes</taxon>
        <taxon>Bifidobacteriales</taxon>
        <taxon>Bifidobacteriaceae</taxon>
        <taxon>Bifidobacterium</taxon>
    </lineage>
</organism>
<gene>
    <name evidence="2" type="ORF">BAQU_0550</name>
</gene>
<dbReference type="RefSeq" id="WP_094692523.1">
    <property type="nucleotide sequence ID" value="NZ_JBDNKC010000003.1"/>
</dbReference>
<feature type="signal peptide" evidence="1">
    <location>
        <begin position="1"/>
        <end position="24"/>
    </location>
</feature>
<name>A0A261G9N5_9BIFI</name>
<protein>
    <submittedName>
        <fullName evidence="2">Family 1 extracellular solute-binding protein</fullName>
    </submittedName>
</protein>
<comment type="caution">
    <text evidence="2">The sequence shown here is derived from an EMBL/GenBank/DDBJ whole genome shotgun (WGS) entry which is preliminary data.</text>
</comment>
<dbReference type="Gene3D" id="3.40.190.10">
    <property type="entry name" value="Periplasmic binding protein-like II"/>
    <property type="match status" value="2"/>
</dbReference>
<dbReference type="PROSITE" id="PS51257">
    <property type="entry name" value="PROKAR_LIPOPROTEIN"/>
    <property type="match status" value="1"/>
</dbReference>
<sequence length="536" mass="59435">MTHRSVACTAQRVIAMVSALAALAAVASCGGNSSEAGSNEKPVIKVLVQYDSTNRLPIAKNQWVSTLESKCNCTIQWQIVQQNAWAQQKSAILASGDVPDVSIRAFNPDDAAKFPYFENLKPYLKQMPNVEAFFKENPSAKRMVSDIQGNLEVLPAGMPSGGSNQHWMINKTWLDKLGLSMPTTWNELIQVLEAFKTQDPNGNGKNDEIPFDVTALGTDGFRWYTPMLALGSTGIVTQAQGGPFQDGIYVEKGKVKEWLTSNEFKQTLQWYAKLFKAGLIPENALTQDGSKYGSALTGTKEVATVGLAFAYQPAAFGTHANEYVAMPVPKATASMSDKDVVWDASGDYGKYENYHLAVKKDDAHMSNILKMVDALYSPRMSVEQYYGDIPSLVTEESTNTYKISDKVYSDPNVFYSLGPCFAGWFPESLKIKGDPNITAREKAEAAYASAYGNYKVNVDSMPIWVKLDDTDEKTFDGNNTQILNYAIPLIAKWMNGSSSDYGQAWQTYVSQVNKLGLQQNVKLWQKWYDKYEQQKV</sequence>
<dbReference type="InterPro" id="IPR050490">
    <property type="entry name" value="Bact_solute-bd_prot1"/>
</dbReference>
<dbReference type="AlphaFoldDB" id="A0A261G9N5"/>
<feature type="chain" id="PRO_5039142733" evidence="1">
    <location>
        <begin position="25"/>
        <end position="536"/>
    </location>
</feature>
<evidence type="ECO:0000313" key="3">
    <source>
        <dbReference type="Proteomes" id="UP000216451"/>
    </source>
</evidence>
<dbReference type="PANTHER" id="PTHR43649:SF12">
    <property type="entry name" value="DIACETYLCHITOBIOSE BINDING PROTEIN DASA"/>
    <property type="match status" value="1"/>
</dbReference>
<keyword evidence="3" id="KW-1185">Reference proteome</keyword>
<dbReference type="PANTHER" id="PTHR43649">
    <property type="entry name" value="ARABINOSE-BINDING PROTEIN-RELATED"/>
    <property type="match status" value="1"/>
</dbReference>